<dbReference type="EMBL" id="LATL02000233">
    <property type="protein sequence ID" value="KKD38722.1"/>
    <property type="molecule type" value="Genomic_DNA"/>
</dbReference>
<dbReference type="OrthoDB" id="486806at2"/>
<proteinExistence type="predicted"/>
<dbReference type="RefSeq" id="WP_046277869.1">
    <property type="nucleotide sequence ID" value="NZ_LATL02000233.1"/>
</dbReference>
<dbReference type="InterPro" id="IPR007367">
    <property type="entry name" value="DUF433"/>
</dbReference>
<sequence>MSIVSAKSYVEYRNDAYWIAETRISLDSVVYAFRNGLSPESIVQSFPLLTLEQVYGAIAFYLANRVEIDSYLEAEEVAFDAMPQPLQMTDPVLYNKLIAAKSARQKRQS</sequence>
<gene>
    <name evidence="1" type="ORF">WN50_07320</name>
</gene>
<dbReference type="Gene3D" id="1.10.10.10">
    <property type="entry name" value="Winged helix-like DNA-binding domain superfamily/Winged helix DNA-binding domain"/>
    <property type="match status" value="1"/>
</dbReference>
<organism evidence="1 2">
    <name type="scientific">Limnoraphis robusta CS-951</name>
    <dbReference type="NCBI Taxonomy" id="1637645"/>
    <lineage>
        <taxon>Bacteria</taxon>
        <taxon>Bacillati</taxon>
        <taxon>Cyanobacteriota</taxon>
        <taxon>Cyanophyceae</taxon>
        <taxon>Oscillatoriophycideae</taxon>
        <taxon>Oscillatoriales</taxon>
        <taxon>Sirenicapillariaceae</taxon>
        <taxon>Limnoraphis</taxon>
    </lineage>
</organism>
<dbReference type="Proteomes" id="UP000033607">
    <property type="component" value="Unassembled WGS sequence"/>
</dbReference>
<dbReference type="PATRIC" id="fig|1637645.4.peg.4607"/>
<dbReference type="InterPro" id="IPR036388">
    <property type="entry name" value="WH-like_DNA-bd_sf"/>
</dbReference>
<protein>
    <recommendedName>
        <fullName evidence="3">DUF433 domain-containing protein</fullName>
    </recommendedName>
</protein>
<dbReference type="InterPro" id="IPR009057">
    <property type="entry name" value="Homeodomain-like_sf"/>
</dbReference>
<dbReference type="Pfam" id="PF04255">
    <property type="entry name" value="DUF433"/>
    <property type="match status" value="1"/>
</dbReference>
<dbReference type="SUPFAM" id="SSF46689">
    <property type="entry name" value="Homeodomain-like"/>
    <property type="match status" value="1"/>
</dbReference>
<dbReference type="AlphaFoldDB" id="A0A0F5YJA8"/>
<evidence type="ECO:0000313" key="1">
    <source>
        <dbReference type="EMBL" id="KKD38722.1"/>
    </source>
</evidence>
<comment type="caution">
    <text evidence="1">The sequence shown here is derived from an EMBL/GenBank/DDBJ whole genome shotgun (WGS) entry which is preliminary data.</text>
</comment>
<evidence type="ECO:0008006" key="3">
    <source>
        <dbReference type="Google" id="ProtNLM"/>
    </source>
</evidence>
<accession>A0A0F5YJA8</accession>
<reference evidence="1 2" key="1">
    <citation type="submission" date="2015-06" db="EMBL/GenBank/DDBJ databases">
        <title>Draft genome assembly of filamentous brackish cyanobacterium Limnoraphis robusta strain CS-951.</title>
        <authorList>
            <person name="Willis A."/>
            <person name="Parks M."/>
            <person name="Burford M.A."/>
        </authorList>
    </citation>
    <scope>NUCLEOTIDE SEQUENCE [LARGE SCALE GENOMIC DNA]</scope>
    <source>
        <strain evidence="1 2">CS-951</strain>
    </source>
</reference>
<evidence type="ECO:0000313" key="2">
    <source>
        <dbReference type="Proteomes" id="UP000033607"/>
    </source>
</evidence>
<name>A0A0F5YJA8_9CYAN</name>